<organism evidence="2 3">
    <name type="scientific">Arcicella rigui</name>
    <dbReference type="NCBI Taxonomy" id="797020"/>
    <lineage>
        <taxon>Bacteria</taxon>
        <taxon>Pseudomonadati</taxon>
        <taxon>Bacteroidota</taxon>
        <taxon>Cytophagia</taxon>
        <taxon>Cytophagales</taxon>
        <taxon>Flectobacillaceae</taxon>
        <taxon>Arcicella</taxon>
    </lineage>
</organism>
<evidence type="ECO:0000313" key="3">
    <source>
        <dbReference type="Proteomes" id="UP001302949"/>
    </source>
</evidence>
<dbReference type="Proteomes" id="UP001302949">
    <property type="component" value="Unassembled WGS sequence"/>
</dbReference>
<name>A0ABU5QB28_9BACT</name>
<accession>A0ABU5QB28</accession>
<protein>
    <recommendedName>
        <fullName evidence="4">Outermembrane protein</fullName>
    </recommendedName>
</protein>
<dbReference type="RefSeq" id="WP_323297212.1">
    <property type="nucleotide sequence ID" value="NZ_JAYFUM010000014.1"/>
</dbReference>
<keyword evidence="1" id="KW-0732">Signal</keyword>
<proteinExistence type="predicted"/>
<feature type="signal peptide" evidence="1">
    <location>
        <begin position="1"/>
        <end position="20"/>
    </location>
</feature>
<evidence type="ECO:0008006" key="4">
    <source>
        <dbReference type="Google" id="ProtNLM"/>
    </source>
</evidence>
<reference evidence="2 3" key="1">
    <citation type="submission" date="2023-12" db="EMBL/GenBank/DDBJ databases">
        <title>Novel species of the genus Arcicella isolated from rivers.</title>
        <authorList>
            <person name="Lu H."/>
        </authorList>
    </citation>
    <scope>NUCLEOTIDE SEQUENCE [LARGE SCALE GENOMIC DNA]</scope>
    <source>
        <strain evidence="2 3">KCTC 23307</strain>
    </source>
</reference>
<feature type="chain" id="PRO_5045767095" description="Outermembrane protein" evidence="1">
    <location>
        <begin position="21"/>
        <end position="291"/>
    </location>
</feature>
<comment type="caution">
    <text evidence="2">The sequence shown here is derived from an EMBL/GenBank/DDBJ whole genome shotgun (WGS) entry which is preliminary data.</text>
</comment>
<sequence length="291" mass="33695">MYKILTFTLISISFIFSSAAQEIKPLSKKPYSRKGEKFFFWGYNRSEYAKSDITFRGKGYDFTLHNATAKDLPIPFSADVYFDITRLSVPQYNIRYGYFFSDHWSISIGSDHMKYVMDDNQVLEVSGHISAQVSDPAITVNPEYVGDFNHTPKLIRPEDFLHYEHTDGFNYLHLELDRYDRLWKAKNNIQGIDWLVGVGAGTIIPRTDSHLFTIGRNNHFNFAGYGVSLKTGLRFDLSRRFFLQTDVKGGFTRLNHVHTTGRDSDYAQQSIWFGEFYGVLGYKFGKNRINK</sequence>
<evidence type="ECO:0000256" key="1">
    <source>
        <dbReference type="SAM" id="SignalP"/>
    </source>
</evidence>
<gene>
    <name evidence="2" type="ORF">VB248_12970</name>
</gene>
<evidence type="ECO:0000313" key="2">
    <source>
        <dbReference type="EMBL" id="MEA5140056.1"/>
    </source>
</evidence>
<dbReference type="EMBL" id="JAYFUM010000014">
    <property type="protein sequence ID" value="MEA5140056.1"/>
    <property type="molecule type" value="Genomic_DNA"/>
</dbReference>
<keyword evidence="3" id="KW-1185">Reference proteome</keyword>